<dbReference type="PANTHER" id="PTHR43827:SF14">
    <property type="entry name" value="NADP-DEPENDENT OXIDOREDUCTASE DOMAIN-CONTAINING PROTEIN"/>
    <property type="match status" value="1"/>
</dbReference>
<dbReference type="PROSITE" id="PS00798">
    <property type="entry name" value="ALDOKETO_REDUCTASE_1"/>
    <property type="match status" value="1"/>
</dbReference>
<dbReference type="EMBL" id="BGZK01000806">
    <property type="protein sequence ID" value="GBP61195.1"/>
    <property type="molecule type" value="Genomic_DNA"/>
</dbReference>
<dbReference type="GO" id="GO:0016491">
    <property type="term" value="F:oxidoreductase activity"/>
    <property type="evidence" value="ECO:0007669"/>
    <property type="project" value="InterPro"/>
</dbReference>
<dbReference type="Gene3D" id="3.20.20.100">
    <property type="entry name" value="NADP-dependent oxidoreductase domain"/>
    <property type="match status" value="1"/>
</dbReference>
<protein>
    <recommendedName>
        <fullName evidence="1">NADP-dependent oxidoreductase domain-containing protein</fullName>
    </recommendedName>
</protein>
<organism evidence="2 3">
    <name type="scientific">Eumeta variegata</name>
    <name type="common">Bagworm moth</name>
    <name type="synonym">Eumeta japonica</name>
    <dbReference type="NCBI Taxonomy" id="151549"/>
    <lineage>
        <taxon>Eukaryota</taxon>
        <taxon>Metazoa</taxon>
        <taxon>Ecdysozoa</taxon>
        <taxon>Arthropoda</taxon>
        <taxon>Hexapoda</taxon>
        <taxon>Insecta</taxon>
        <taxon>Pterygota</taxon>
        <taxon>Neoptera</taxon>
        <taxon>Endopterygota</taxon>
        <taxon>Lepidoptera</taxon>
        <taxon>Glossata</taxon>
        <taxon>Ditrysia</taxon>
        <taxon>Tineoidea</taxon>
        <taxon>Psychidae</taxon>
        <taxon>Oiketicinae</taxon>
        <taxon>Eumeta</taxon>
    </lineage>
</organism>
<gene>
    <name evidence="2" type="ORF">EVAR_28404_1</name>
</gene>
<feature type="domain" description="NADP-dependent oxidoreductase" evidence="1">
    <location>
        <begin position="4"/>
        <end position="53"/>
    </location>
</feature>
<reference evidence="2 3" key="1">
    <citation type="journal article" date="2019" name="Commun. Biol.">
        <title>The bagworm genome reveals a unique fibroin gene that provides high tensile strength.</title>
        <authorList>
            <person name="Kono N."/>
            <person name="Nakamura H."/>
            <person name="Ohtoshi R."/>
            <person name="Tomita M."/>
            <person name="Numata K."/>
            <person name="Arakawa K."/>
        </authorList>
    </citation>
    <scope>NUCLEOTIDE SEQUENCE [LARGE SCALE GENOMIC DNA]</scope>
</reference>
<dbReference type="OrthoDB" id="416253at2759"/>
<evidence type="ECO:0000313" key="3">
    <source>
        <dbReference type="Proteomes" id="UP000299102"/>
    </source>
</evidence>
<name>A0A4C1XG60_EUMVA</name>
<dbReference type="PANTHER" id="PTHR43827">
    <property type="entry name" value="2,5-DIKETO-D-GLUCONIC ACID REDUCTASE"/>
    <property type="match status" value="1"/>
</dbReference>
<evidence type="ECO:0000259" key="1">
    <source>
        <dbReference type="Pfam" id="PF00248"/>
    </source>
</evidence>
<dbReference type="InterPro" id="IPR018170">
    <property type="entry name" value="Aldo/ket_reductase_CS"/>
</dbReference>
<evidence type="ECO:0000313" key="2">
    <source>
        <dbReference type="EMBL" id="GBP61195.1"/>
    </source>
</evidence>
<dbReference type="Pfam" id="PF00248">
    <property type="entry name" value="Aldo_ket_red"/>
    <property type="match status" value="1"/>
</dbReference>
<comment type="caution">
    <text evidence="2">The sequence shown here is derived from an EMBL/GenBank/DDBJ whole genome shotgun (WGS) entry which is preliminary data.</text>
</comment>
<keyword evidence="3" id="KW-1185">Reference proteome</keyword>
<dbReference type="STRING" id="151549.A0A4C1XG60"/>
<proteinExistence type="predicted"/>
<dbReference type="InterPro" id="IPR023210">
    <property type="entry name" value="NADP_OxRdtase_dom"/>
</dbReference>
<dbReference type="Proteomes" id="UP000299102">
    <property type="component" value="Unassembled WGS sequence"/>
</dbReference>
<dbReference type="AlphaFoldDB" id="A0A4C1XG60"/>
<accession>A0A4C1XG60</accession>
<dbReference type="SUPFAM" id="SSF51430">
    <property type="entry name" value="NAD(P)-linked oxidoreductase"/>
    <property type="match status" value="1"/>
</dbReference>
<dbReference type="InterPro" id="IPR020471">
    <property type="entry name" value="AKR"/>
</dbReference>
<sequence length="162" mass="18026">MLERAVEAALEAGYRHFDTARAYENEKALGRALARWTGGDSAKREELFVVTKLPPGGTVLPDPSFFSAEFLFYAIATLSWPTSQRQSFVHYVLYQSLPPRHLTNKATDSCSVIKQTTVHLEHTMQNGHERIEVDGRGSTPAAPGVCPRRCLFTVISRTTIGF</sequence>
<dbReference type="InterPro" id="IPR036812">
    <property type="entry name" value="NAD(P)_OxRdtase_dom_sf"/>
</dbReference>